<evidence type="ECO:0000313" key="3">
    <source>
        <dbReference type="Proteomes" id="UP001418222"/>
    </source>
</evidence>
<name>A0AAP0BQ69_9ASPA</name>
<feature type="region of interest" description="Disordered" evidence="1">
    <location>
        <begin position="92"/>
        <end position="131"/>
    </location>
</feature>
<dbReference type="Proteomes" id="UP001418222">
    <property type="component" value="Unassembled WGS sequence"/>
</dbReference>
<feature type="compositionally biased region" description="Basic and acidic residues" evidence="1">
    <location>
        <begin position="42"/>
        <end position="57"/>
    </location>
</feature>
<evidence type="ECO:0000256" key="1">
    <source>
        <dbReference type="SAM" id="MobiDB-lite"/>
    </source>
</evidence>
<evidence type="ECO:0000313" key="2">
    <source>
        <dbReference type="EMBL" id="KAK8944762.1"/>
    </source>
</evidence>
<organism evidence="2 3">
    <name type="scientific">Platanthera zijinensis</name>
    <dbReference type="NCBI Taxonomy" id="2320716"/>
    <lineage>
        <taxon>Eukaryota</taxon>
        <taxon>Viridiplantae</taxon>
        <taxon>Streptophyta</taxon>
        <taxon>Embryophyta</taxon>
        <taxon>Tracheophyta</taxon>
        <taxon>Spermatophyta</taxon>
        <taxon>Magnoliopsida</taxon>
        <taxon>Liliopsida</taxon>
        <taxon>Asparagales</taxon>
        <taxon>Orchidaceae</taxon>
        <taxon>Orchidoideae</taxon>
        <taxon>Orchideae</taxon>
        <taxon>Orchidinae</taxon>
        <taxon>Platanthera</taxon>
    </lineage>
</organism>
<reference evidence="2 3" key="1">
    <citation type="journal article" date="2022" name="Nat. Plants">
        <title>Genomes of leafy and leafless Platanthera orchids illuminate the evolution of mycoheterotrophy.</title>
        <authorList>
            <person name="Li M.H."/>
            <person name="Liu K.W."/>
            <person name="Li Z."/>
            <person name="Lu H.C."/>
            <person name="Ye Q.L."/>
            <person name="Zhang D."/>
            <person name="Wang J.Y."/>
            <person name="Li Y.F."/>
            <person name="Zhong Z.M."/>
            <person name="Liu X."/>
            <person name="Yu X."/>
            <person name="Liu D.K."/>
            <person name="Tu X.D."/>
            <person name="Liu B."/>
            <person name="Hao Y."/>
            <person name="Liao X.Y."/>
            <person name="Jiang Y.T."/>
            <person name="Sun W.H."/>
            <person name="Chen J."/>
            <person name="Chen Y.Q."/>
            <person name="Ai Y."/>
            <person name="Zhai J.W."/>
            <person name="Wu S.S."/>
            <person name="Zhou Z."/>
            <person name="Hsiao Y.Y."/>
            <person name="Wu W.L."/>
            <person name="Chen Y.Y."/>
            <person name="Lin Y.F."/>
            <person name="Hsu J.L."/>
            <person name="Li C.Y."/>
            <person name="Wang Z.W."/>
            <person name="Zhao X."/>
            <person name="Zhong W.Y."/>
            <person name="Ma X.K."/>
            <person name="Ma L."/>
            <person name="Huang J."/>
            <person name="Chen G.Z."/>
            <person name="Huang M.Z."/>
            <person name="Huang L."/>
            <person name="Peng D.H."/>
            <person name="Luo Y.B."/>
            <person name="Zou S.Q."/>
            <person name="Chen S.P."/>
            <person name="Lan S."/>
            <person name="Tsai W.C."/>
            <person name="Van de Peer Y."/>
            <person name="Liu Z.J."/>
        </authorList>
    </citation>
    <scope>NUCLEOTIDE SEQUENCE [LARGE SCALE GENOMIC DNA]</scope>
    <source>
        <strain evidence="2">Lor287</strain>
    </source>
</reference>
<proteinExistence type="predicted"/>
<comment type="caution">
    <text evidence="2">The sequence shown here is derived from an EMBL/GenBank/DDBJ whole genome shotgun (WGS) entry which is preliminary data.</text>
</comment>
<accession>A0AAP0BQ69</accession>
<sequence length="131" mass="14627">MRMTGSPRMDDRSYSAVLVEADNCSALTGTLAELFSLGEHGEDGHRGFGASRRREMSSSKPRTMKKKPTENLRRVEKRASAKKMALEQKFCDKNFSGKEGRRKDPRYLSADGFHGPNVGPKNFPVVSGEFK</sequence>
<protein>
    <submittedName>
        <fullName evidence="2">Uncharacterized protein</fullName>
    </submittedName>
</protein>
<dbReference type="AlphaFoldDB" id="A0AAP0BQ69"/>
<feature type="compositionally biased region" description="Basic and acidic residues" evidence="1">
    <location>
        <begin position="92"/>
        <end position="106"/>
    </location>
</feature>
<keyword evidence="3" id="KW-1185">Reference proteome</keyword>
<gene>
    <name evidence="2" type="ORF">KSP39_PZI008495</name>
</gene>
<feature type="region of interest" description="Disordered" evidence="1">
    <location>
        <begin position="42"/>
        <end position="75"/>
    </location>
</feature>
<dbReference type="EMBL" id="JBBWWQ010000006">
    <property type="protein sequence ID" value="KAK8944762.1"/>
    <property type="molecule type" value="Genomic_DNA"/>
</dbReference>